<feature type="compositionally biased region" description="Polar residues" evidence="1">
    <location>
        <begin position="115"/>
        <end position="125"/>
    </location>
</feature>
<keyword evidence="3" id="KW-1185">Reference proteome</keyword>
<name>A0A9P4UGP1_9PLEO</name>
<proteinExistence type="predicted"/>
<gene>
    <name evidence="2" type="ORF">P171DRAFT_191741</name>
</gene>
<dbReference type="EMBL" id="MU001494">
    <property type="protein sequence ID" value="KAF2449390.1"/>
    <property type="molecule type" value="Genomic_DNA"/>
</dbReference>
<dbReference type="Proteomes" id="UP000799764">
    <property type="component" value="Unassembled WGS sequence"/>
</dbReference>
<protein>
    <submittedName>
        <fullName evidence="2">Uncharacterized protein</fullName>
    </submittedName>
</protein>
<accession>A0A9P4UGP1</accession>
<dbReference type="AlphaFoldDB" id="A0A9P4UGP1"/>
<organism evidence="2 3">
    <name type="scientific">Karstenula rhodostoma CBS 690.94</name>
    <dbReference type="NCBI Taxonomy" id="1392251"/>
    <lineage>
        <taxon>Eukaryota</taxon>
        <taxon>Fungi</taxon>
        <taxon>Dikarya</taxon>
        <taxon>Ascomycota</taxon>
        <taxon>Pezizomycotina</taxon>
        <taxon>Dothideomycetes</taxon>
        <taxon>Pleosporomycetidae</taxon>
        <taxon>Pleosporales</taxon>
        <taxon>Massarineae</taxon>
        <taxon>Didymosphaeriaceae</taxon>
        <taxon>Karstenula</taxon>
    </lineage>
</organism>
<evidence type="ECO:0000313" key="3">
    <source>
        <dbReference type="Proteomes" id="UP000799764"/>
    </source>
</evidence>
<feature type="region of interest" description="Disordered" evidence="1">
    <location>
        <begin position="115"/>
        <end position="146"/>
    </location>
</feature>
<evidence type="ECO:0000313" key="2">
    <source>
        <dbReference type="EMBL" id="KAF2449390.1"/>
    </source>
</evidence>
<reference evidence="2" key="1">
    <citation type="journal article" date="2020" name="Stud. Mycol.">
        <title>101 Dothideomycetes genomes: a test case for predicting lifestyles and emergence of pathogens.</title>
        <authorList>
            <person name="Haridas S."/>
            <person name="Albert R."/>
            <person name="Binder M."/>
            <person name="Bloem J."/>
            <person name="Labutti K."/>
            <person name="Salamov A."/>
            <person name="Andreopoulos B."/>
            <person name="Baker S."/>
            <person name="Barry K."/>
            <person name="Bills G."/>
            <person name="Bluhm B."/>
            <person name="Cannon C."/>
            <person name="Castanera R."/>
            <person name="Culley D."/>
            <person name="Daum C."/>
            <person name="Ezra D."/>
            <person name="Gonzalez J."/>
            <person name="Henrissat B."/>
            <person name="Kuo A."/>
            <person name="Liang C."/>
            <person name="Lipzen A."/>
            <person name="Lutzoni F."/>
            <person name="Magnuson J."/>
            <person name="Mondo S."/>
            <person name="Nolan M."/>
            <person name="Ohm R."/>
            <person name="Pangilinan J."/>
            <person name="Park H.-J."/>
            <person name="Ramirez L."/>
            <person name="Alfaro M."/>
            <person name="Sun H."/>
            <person name="Tritt A."/>
            <person name="Yoshinaga Y."/>
            <person name="Zwiers L.-H."/>
            <person name="Turgeon B."/>
            <person name="Goodwin S."/>
            <person name="Spatafora J."/>
            <person name="Crous P."/>
            <person name="Grigoriev I."/>
        </authorList>
    </citation>
    <scope>NUCLEOTIDE SEQUENCE</scope>
    <source>
        <strain evidence="2">CBS 690.94</strain>
    </source>
</reference>
<evidence type="ECO:0000256" key="1">
    <source>
        <dbReference type="SAM" id="MobiDB-lite"/>
    </source>
</evidence>
<comment type="caution">
    <text evidence="2">The sequence shown here is derived from an EMBL/GenBank/DDBJ whole genome shotgun (WGS) entry which is preliminary data.</text>
</comment>
<sequence>MGRGVADFEQLGTEGPLFVMTVAAAPFPQQEHAISADSILLANRPTVWADLWNSLEYYSAGVWLCSDASERAVYTMCEYARHTARAVRHSHLHTVRIGWGCTVGQHRMYSTNLNQRSSHGANSASRAKRHNIPNIPNTRRRRRRETDSYYRAVGLPTYPCGGAF</sequence>